<evidence type="ECO:0000313" key="3">
    <source>
        <dbReference type="Proteomes" id="UP000718281"/>
    </source>
</evidence>
<keyword evidence="1" id="KW-0812">Transmembrane</keyword>
<dbReference type="Proteomes" id="UP000718281">
    <property type="component" value="Unassembled WGS sequence"/>
</dbReference>
<comment type="caution">
    <text evidence="2">The sequence shown here is derived from an EMBL/GenBank/DDBJ whole genome shotgun (WGS) entry which is preliminary data.</text>
</comment>
<name>A0A935CCH3_9MICO</name>
<feature type="transmembrane region" description="Helical" evidence="1">
    <location>
        <begin position="21"/>
        <end position="41"/>
    </location>
</feature>
<keyword evidence="1" id="KW-1133">Transmembrane helix</keyword>
<gene>
    <name evidence="2" type="ORF">IPF40_01705</name>
</gene>
<protein>
    <submittedName>
        <fullName evidence="2">Uncharacterized protein</fullName>
    </submittedName>
</protein>
<accession>A0A935CCH3</accession>
<dbReference type="AlphaFoldDB" id="A0A935CCH3"/>
<keyword evidence="1" id="KW-0472">Membrane</keyword>
<proteinExistence type="predicted"/>
<dbReference type="EMBL" id="JADIXZ010000001">
    <property type="protein sequence ID" value="MBK6299807.1"/>
    <property type="molecule type" value="Genomic_DNA"/>
</dbReference>
<evidence type="ECO:0000256" key="1">
    <source>
        <dbReference type="SAM" id="Phobius"/>
    </source>
</evidence>
<sequence>MAEGTGDTSDTARRGRAGGTAYLLAALVLLAVGAGGGLLLARLGTPDVLAAPTALSDLAVDTLMWDDPRPANLTLTMGAPQQVLAPRAGLLTASTCAPGGALRSGTVSFAVDGRPLLTLATSTPLWRDLPIGTSGADAAAVVAALRELGASVDGATVTASVIAAYDAVAKAAGAPASGGTIARDGVVWIPSAAATALTCDASVGTLLEPGRPLASLSQRLVGARLTASPADLVAGPRVFTVAGHDLVLGTAGVDADGLAWLAAHPEQHQQGTTTTVNGSIRLATALSVLPVPPSALGSVTAQGTSCVTTPDGPRSVTVVGSRLGTAFVQPGPGSAIRTIILDPARARPCT</sequence>
<organism evidence="2 3">
    <name type="scientific">Candidatus Phosphoribacter hodrii</name>
    <dbReference type="NCBI Taxonomy" id="2953743"/>
    <lineage>
        <taxon>Bacteria</taxon>
        <taxon>Bacillati</taxon>
        <taxon>Actinomycetota</taxon>
        <taxon>Actinomycetes</taxon>
        <taxon>Micrococcales</taxon>
        <taxon>Dermatophilaceae</taxon>
        <taxon>Candidatus Phosphoribacter</taxon>
    </lineage>
</organism>
<reference evidence="2 3" key="1">
    <citation type="submission" date="2020-10" db="EMBL/GenBank/DDBJ databases">
        <title>Connecting structure to function with the recovery of over 1000 high-quality activated sludge metagenome-assembled genomes encoding full-length rRNA genes using long-read sequencing.</title>
        <authorList>
            <person name="Singleton C.M."/>
            <person name="Petriglieri F."/>
            <person name="Kristensen J.M."/>
            <person name="Kirkegaard R.H."/>
            <person name="Michaelsen T.Y."/>
            <person name="Andersen M.H."/>
            <person name="Karst S.M."/>
            <person name="Dueholm M.S."/>
            <person name="Nielsen P.H."/>
            <person name="Albertsen M."/>
        </authorList>
    </citation>
    <scope>NUCLEOTIDE SEQUENCE [LARGE SCALE GENOMIC DNA]</scope>
    <source>
        <strain evidence="2">AalE_18-Q3-R2-46_BAT3C.188</strain>
    </source>
</reference>
<evidence type="ECO:0000313" key="2">
    <source>
        <dbReference type="EMBL" id="MBK6299807.1"/>
    </source>
</evidence>